<dbReference type="RefSeq" id="WP_138662044.1">
    <property type="nucleotide sequence ID" value="NZ_VANS01000002.1"/>
</dbReference>
<keyword evidence="1" id="KW-0175">Coiled coil</keyword>
<evidence type="ECO:0008006" key="4">
    <source>
        <dbReference type="Google" id="ProtNLM"/>
    </source>
</evidence>
<protein>
    <recommendedName>
        <fullName evidence="4">Flagellar FliJ protein</fullName>
    </recommendedName>
</protein>
<keyword evidence="3" id="KW-1185">Reference proteome</keyword>
<gene>
    <name evidence="2" type="ORF">FDT80_09490</name>
</gene>
<accession>A0A5S3Q6N6</accession>
<dbReference type="EMBL" id="VANS01000002">
    <property type="protein sequence ID" value="TMM52503.1"/>
    <property type="molecule type" value="Genomic_DNA"/>
</dbReference>
<evidence type="ECO:0000313" key="2">
    <source>
        <dbReference type="EMBL" id="TMM52503.1"/>
    </source>
</evidence>
<name>A0A5S3Q6N6_9RHOB</name>
<evidence type="ECO:0000313" key="3">
    <source>
        <dbReference type="Proteomes" id="UP000309550"/>
    </source>
</evidence>
<feature type="coiled-coil region" evidence="1">
    <location>
        <begin position="25"/>
        <end position="52"/>
    </location>
</feature>
<dbReference type="Proteomes" id="UP000309550">
    <property type="component" value="Unassembled WGS sequence"/>
</dbReference>
<organism evidence="2 3">
    <name type="scientific">Sulfitobacter sabulilitoris</name>
    <dbReference type="NCBI Taxonomy" id="2562655"/>
    <lineage>
        <taxon>Bacteria</taxon>
        <taxon>Pseudomonadati</taxon>
        <taxon>Pseudomonadota</taxon>
        <taxon>Alphaproteobacteria</taxon>
        <taxon>Rhodobacterales</taxon>
        <taxon>Roseobacteraceae</taxon>
        <taxon>Sulfitobacter</taxon>
    </lineage>
</organism>
<evidence type="ECO:0000256" key="1">
    <source>
        <dbReference type="SAM" id="Coils"/>
    </source>
</evidence>
<comment type="caution">
    <text evidence="2">The sequence shown here is derived from an EMBL/GenBank/DDBJ whole genome shotgun (WGS) entry which is preliminary data.</text>
</comment>
<proteinExistence type="predicted"/>
<reference evidence="2 3" key="1">
    <citation type="submission" date="2019-05" db="EMBL/GenBank/DDBJ databases">
        <title>Sulfitobacter sabulilitoris sp. nov., isolated from a marine sand.</title>
        <authorList>
            <person name="Yoon J.-H."/>
        </authorList>
    </citation>
    <scope>NUCLEOTIDE SEQUENCE [LARGE SCALE GENOMIC DNA]</scope>
    <source>
        <strain evidence="2 3">HSMS-29</strain>
    </source>
</reference>
<sequence>MTHRGNLDALRRVSHARYLQTQLAFQTLVAEENRLRSELARLDAQLRGSRTEDATEMRAIGADVIWQAWVGRAKTELNLSLARVLAQKEHHLRQVRRAYGKTLVTEGLVAEEKALRSRKMARTNLERAIETAVINQRQ</sequence>
<dbReference type="AlphaFoldDB" id="A0A5S3Q6N6"/>
<dbReference type="OrthoDB" id="7861976at2"/>